<dbReference type="GO" id="GO:0045905">
    <property type="term" value="P:positive regulation of translational termination"/>
    <property type="evidence" value="ECO:0007669"/>
    <property type="project" value="InterPro"/>
</dbReference>
<dbReference type="InterPro" id="IPR014722">
    <property type="entry name" value="Rib_uL2_dom2"/>
</dbReference>
<dbReference type="Pfam" id="PF21485">
    <property type="entry name" value="IF5A-like_N"/>
    <property type="match status" value="1"/>
</dbReference>
<dbReference type="SUPFAM" id="SSF54637">
    <property type="entry name" value="Thioesterase/thiol ester dehydrase-isomerase"/>
    <property type="match status" value="1"/>
</dbReference>
<dbReference type="AlphaFoldDB" id="A0A816ZMB6"/>
<dbReference type="Pfam" id="PF01287">
    <property type="entry name" value="eIF-5a"/>
    <property type="match status" value="1"/>
</dbReference>
<comment type="caution">
    <text evidence="3">The sequence shown here is derived from an EMBL/GenBank/DDBJ whole genome shotgun (WGS) entry which is preliminary data.</text>
</comment>
<dbReference type="NCBIfam" id="TIGR00037">
    <property type="entry name" value="eIF_5A"/>
    <property type="match status" value="1"/>
</dbReference>
<organism evidence="3 4">
    <name type="scientific">Rotaria magnacalcarata</name>
    <dbReference type="NCBI Taxonomy" id="392030"/>
    <lineage>
        <taxon>Eukaryota</taxon>
        <taxon>Metazoa</taxon>
        <taxon>Spiralia</taxon>
        <taxon>Gnathifera</taxon>
        <taxon>Rotifera</taxon>
        <taxon>Eurotatoria</taxon>
        <taxon>Bdelloidea</taxon>
        <taxon>Philodinida</taxon>
        <taxon>Philodinidae</taxon>
        <taxon>Rotaria</taxon>
    </lineage>
</organism>
<dbReference type="InterPro" id="IPR048670">
    <property type="entry name" value="IF5A-like_N"/>
</dbReference>
<evidence type="ECO:0000259" key="2">
    <source>
        <dbReference type="Pfam" id="PF21485"/>
    </source>
</evidence>
<dbReference type="SUPFAM" id="SSF50104">
    <property type="entry name" value="Translation proteins SH3-like domain"/>
    <property type="match status" value="1"/>
</dbReference>
<dbReference type="GO" id="GO:0003723">
    <property type="term" value="F:RNA binding"/>
    <property type="evidence" value="ECO:0007669"/>
    <property type="project" value="InterPro"/>
</dbReference>
<sequence length="225" mass="25133">MTSVDFNFTEPIASFYDSVDAGMTTSPADIGSVKKSDFVVLNGRPFKVVEITHSKPGKHGHSKVHLVGIDIFTGRRHEDVRPVGHIIQVPKVDKKDYLLVSIANDGYTTLLDEDTCQIRSDLSIQDSDTARRLRDKYEKGFVVSSHCNYYSPVSYPSKIEAGLFVKRIGKSSVDYCVGIFDNCPSEKASAVGGFTHVFVDRINHRPQPIDDEMKKQFLSISHINH</sequence>
<dbReference type="GO" id="GO:0045901">
    <property type="term" value="P:positive regulation of translational elongation"/>
    <property type="evidence" value="ECO:0007669"/>
    <property type="project" value="InterPro"/>
</dbReference>
<dbReference type="GO" id="GO:0043022">
    <property type="term" value="F:ribosome binding"/>
    <property type="evidence" value="ECO:0007669"/>
    <property type="project" value="InterPro"/>
</dbReference>
<feature type="domain" description="Translation initiation factor 5A-like N-terminal" evidence="2">
    <location>
        <begin position="24"/>
        <end position="85"/>
    </location>
</feature>
<dbReference type="Gene3D" id="2.30.30.30">
    <property type="match status" value="1"/>
</dbReference>
<dbReference type="InterPro" id="IPR020189">
    <property type="entry name" value="IF5A_C"/>
</dbReference>
<dbReference type="Gene3D" id="3.10.129.10">
    <property type="entry name" value="Hotdog Thioesterase"/>
    <property type="match status" value="1"/>
</dbReference>
<accession>A0A816ZMB6</accession>
<dbReference type="InterPro" id="IPR008991">
    <property type="entry name" value="Translation_prot_SH3-like_sf"/>
</dbReference>
<protein>
    <recommendedName>
        <fullName evidence="5">Translation elongation factor IF5A C-terminal domain-containing protein</fullName>
    </recommendedName>
</protein>
<evidence type="ECO:0000259" key="1">
    <source>
        <dbReference type="Pfam" id="PF01287"/>
    </source>
</evidence>
<dbReference type="Pfam" id="PF13279">
    <property type="entry name" value="4HBT_2"/>
    <property type="match status" value="1"/>
</dbReference>
<dbReference type="EMBL" id="CAJNRG010017309">
    <property type="protein sequence ID" value="CAF2221261.1"/>
    <property type="molecule type" value="Genomic_DNA"/>
</dbReference>
<gene>
    <name evidence="3" type="ORF">XDN619_LOCUS33817</name>
</gene>
<dbReference type="PANTHER" id="PTHR11673">
    <property type="entry name" value="TRANSLATION INITIATION FACTOR 5A FAMILY MEMBER"/>
    <property type="match status" value="1"/>
</dbReference>
<dbReference type="Proteomes" id="UP000663887">
    <property type="component" value="Unassembled WGS sequence"/>
</dbReference>
<evidence type="ECO:0000313" key="4">
    <source>
        <dbReference type="Proteomes" id="UP000663887"/>
    </source>
</evidence>
<dbReference type="InterPro" id="IPR001884">
    <property type="entry name" value="IF5A-like"/>
</dbReference>
<evidence type="ECO:0008006" key="5">
    <source>
        <dbReference type="Google" id="ProtNLM"/>
    </source>
</evidence>
<name>A0A816ZMB6_9BILA</name>
<feature type="domain" description="Translation initiation factor 5A C-terminal" evidence="1">
    <location>
        <begin position="92"/>
        <end position="140"/>
    </location>
</feature>
<proteinExistence type="predicted"/>
<reference evidence="3" key="1">
    <citation type="submission" date="2021-02" db="EMBL/GenBank/DDBJ databases">
        <authorList>
            <person name="Nowell W R."/>
        </authorList>
    </citation>
    <scope>NUCLEOTIDE SEQUENCE</scope>
</reference>
<dbReference type="InterPro" id="IPR029069">
    <property type="entry name" value="HotDog_dom_sf"/>
</dbReference>
<evidence type="ECO:0000313" key="3">
    <source>
        <dbReference type="EMBL" id="CAF2221261.1"/>
    </source>
</evidence>
<dbReference type="GO" id="GO:0003746">
    <property type="term" value="F:translation elongation factor activity"/>
    <property type="evidence" value="ECO:0007669"/>
    <property type="project" value="InterPro"/>
</dbReference>